<reference evidence="3 4" key="1">
    <citation type="journal article" date="2019" name="PLoS Biol.">
        <title>Sex chromosomes control vertical transmission of feminizing Wolbachia symbionts in an isopod.</title>
        <authorList>
            <person name="Becking T."/>
            <person name="Chebbi M.A."/>
            <person name="Giraud I."/>
            <person name="Moumen B."/>
            <person name="Laverre T."/>
            <person name="Caubet Y."/>
            <person name="Peccoud J."/>
            <person name="Gilbert C."/>
            <person name="Cordaux R."/>
        </authorList>
    </citation>
    <scope>NUCLEOTIDE SEQUENCE [LARGE SCALE GENOMIC DNA]</scope>
    <source>
        <strain evidence="3">ANa2</strain>
        <tissue evidence="3">Whole body excluding digestive tract and cuticle</tissue>
    </source>
</reference>
<dbReference type="InterPro" id="IPR038511">
    <property type="entry name" value="TAP42/TAP46-like_sf"/>
</dbReference>
<dbReference type="GO" id="GO:0051721">
    <property type="term" value="F:protein phosphatase 2A binding"/>
    <property type="evidence" value="ECO:0007669"/>
    <property type="project" value="TreeGrafter"/>
</dbReference>
<dbReference type="GO" id="GO:0009966">
    <property type="term" value="P:regulation of signal transduction"/>
    <property type="evidence" value="ECO:0007669"/>
    <property type="project" value="InterPro"/>
</dbReference>
<keyword evidence="4" id="KW-1185">Reference proteome</keyword>
<dbReference type="GO" id="GO:0005829">
    <property type="term" value="C:cytosol"/>
    <property type="evidence" value="ECO:0007669"/>
    <property type="project" value="TreeGrafter"/>
</dbReference>
<dbReference type="FunFam" id="1.25.40.540:FF:000003">
    <property type="entry name" value="Immunoglobulin (CD79A)-binding protein 1"/>
    <property type="match status" value="1"/>
</dbReference>
<sequence length="331" mass="38872">MSSSEDDYPTLSKTFDDQLNIFSEIDNSHLPTNSEELQKKIHSSIKTLEDLTVKISYLGVFSTNESFEEISSTSLKFLMLPVLLGSLTLKRVNGEREEILRVAVIYFKDYLKRCDHYQLTSYTDADISEEENKSVDTKSKKPDLQRMNKQREEKIARYKQKKSLNEKLSELKKNIENLSHDEDIVREYFLTMIKHFIIISQEELEAIKMELEIVQGMKLMKKENVLPEEEEPPKPLKPILITKDAVQKKVFGAGYPSLPVMSVDELYEKRVKEGWYQPRNEEKNVTLANVEENKATAFEDEEEDEETKRLRERDEWRDDHKTGWGNRYNRS</sequence>
<dbReference type="Gene3D" id="1.25.40.540">
    <property type="entry name" value="TAP42-like family"/>
    <property type="match status" value="1"/>
</dbReference>
<proteinExistence type="inferred from homology"/>
<dbReference type="Proteomes" id="UP000326759">
    <property type="component" value="Unassembled WGS sequence"/>
</dbReference>
<feature type="compositionally biased region" description="Basic and acidic residues" evidence="2">
    <location>
        <begin position="306"/>
        <end position="322"/>
    </location>
</feature>
<evidence type="ECO:0000313" key="3">
    <source>
        <dbReference type="EMBL" id="KAB7505173.1"/>
    </source>
</evidence>
<comment type="similarity">
    <text evidence="1">Belongs to the IGBP1/TAP42 family.</text>
</comment>
<feature type="compositionally biased region" description="Basic and acidic residues" evidence="2">
    <location>
        <begin position="130"/>
        <end position="152"/>
    </location>
</feature>
<organism evidence="3 4">
    <name type="scientific">Armadillidium nasatum</name>
    <dbReference type="NCBI Taxonomy" id="96803"/>
    <lineage>
        <taxon>Eukaryota</taxon>
        <taxon>Metazoa</taxon>
        <taxon>Ecdysozoa</taxon>
        <taxon>Arthropoda</taxon>
        <taxon>Crustacea</taxon>
        <taxon>Multicrustacea</taxon>
        <taxon>Malacostraca</taxon>
        <taxon>Eumalacostraca</taxon>
        <taxon>Peracarida</taxon>
        <taxon>Isopoda</taxon>
        <taxon>Oniscidea</taxon>
        <taxon>Crinocheta</taxon>
        <taxon>Armadillidiidae</taxon>
        <taxon>Armadillidium</taxon>
    </lineage>
</organism>
<name>A0A5N5TEW4_9CRUS</name>
<accession>A0A5N5TEW4</accession>
<dbReference type="GO" id="GO:0035303">
    <property type="term" value="P:regulation of dephosphorylation"/>
    <property type="evidence" value="ECO:0007669"/>
    <property type="project" value="TreeGrafter"/>
</dbReference>
<dbReference type="PANTHER" id="PTHR10933">
    <property type="entry name" value="IMMUNOGLOBULIN-BINDING PROTEIN 1"/>
    <property type="match status" value="1"/>
</dbReference>
<evidence type="ECO:0000256" key="1">
    <source>
        <dbReference type="ARBA" id="ARBA00034730"/>
    </source>
</evidence>
<dbReference type="AlphaFoldDB" id="A0A5N5TEW4"/>
<evidence type="ECO:0000256" key="2">
    <source>
        <dbReference type="SAM" id="MobiDB-lite"/>
    </source>
</evidence>
<comment type="caution">
    <text evidence="3">The sequence shown here is derived from an EMBL/GenBank/DDBJ whole genome shotgun (WGS) entry which is preliminary data.</text>
</comment>
<feature type="region of interest" description="Disordered" evidence="2">
    <location>
        <begin position="286"/>
        <end position="331"/>
    </location>
</feature>
<dbReference type="Pfam" id="PF04177">
    <property type="entry name" value="TAP42"/>
    <property type="match status" value="1"/>
</dbReference>
<dbReference type="PANTHER" id="PTHR10933:SF9">
    <property type="entry name" value="IMMUNOGLOBULIN-BINDING PROTEIN 1"/>
    <property type="match status" value="1"/>
</dbReference>
<dbReference type="InterPro" id="IPR007304">
    <property type="entry name" value="TAP46-like"/>
</dbReference>
<dbReference type="EMBL" id="SEYY01001662">
    <property type="protein sequence ID" value="KAB7505173.1"/>
    <property type="molecule type" value="Genomic_DNA"/>
</dbReference>
<dbReference type="OrthoDB" id="10261753at2759"/>
<evidence type="ECO:0000313" key="4">
    <source>
        <dbReference type="Proteomes" id="UP000326759"/>
    </source>
</evidence>
<feature type="region of interest" description="Disordered" evidence="2">
    <location>
        <begin position="128"/>
        <end position="152"/>
    </location>
</feature>
<protein>
    <submittedName>
        <fullName evidence="3">Immunoglobulin-binding protein 1</fullName>
    </submittedName>
</protein>
<gene>
    <name evidence="3" type="primary">Igbp1</name>
    <name evidence="3" type="ORF">Anas_01795</name>
</gene>